<accession>A0A7W2IM73</accession>
<dbReference type="AlphaFoldDB" id="A0A7W2IM73"/>
<reference evidence="1 2" key="1">
    <citation type="submission" date="2020-07" db="EMBL/GenBank/DDBJ databases">
        <title>Novel species isolated from subtropical streams in China.</title>
        <authorList>
            <person name="Lu H."/>
        </authorList>
    </citation>
    <scope>NUCLEOTIDE SEQUENCE [LARGE SCALE GENOMIC DNA]</scope>
    <source>
        <strain evidence="1 2">LX47W</strain>
    </source>
</reference>
<evidence type="ECO:0008006" key="3">
    <source>
        <dbReference type="Google" id="ProtNLM"/>
    </source>
</evidence>
<organism evidence="1 2">
    <name type="scientific">Rugamonas apoptosis</name>
    <dbReference type="NCBI Taxonomy" id="2758570"/>
    <lineage>
        <taxon>Bacteria</taxon>
        <taxon>Pseudomonadati</taxon>
        <taxon>Pseudomonadota</taxon>
        <taxon>Betaproteobacteria</taxon>
        <taxon>Burkholderiales</taxon>
        <taxon>Oxalobacteraceae</taxon>
        <taxon>Telluria group</taxon>
        <taxon>Rugamonas</taxon>
    </lineage>
</organism>
<dbReference type="Proteomes" id="UP000573499">
    <property type="component" value="Unassembled WGS sequence"/>
</dbReference>
<sequence length="123" mass="13640">MLAEMIRVKNNLVTILDGGWGTYTVPNLPFKVEWPVFAVFHTTGLRAPSVIGCVIRIKDPSGHIVLQHDFQFEKLDDGVVRALYSQVLSFDANVLGAWNLEVVSGEYVLATMPVHVLLAESMD</sequence>
<dbReference type="RefSeq" id="WP_182155924.1">
    <property type="nucleotide sequence ID" value="NZ_JACEZU010000011.1"/>
</dbReference>
<dbReference type="EMBL" id="JACEZU010000011">
    <property type="protein sequence ID" value="MBA5689388.1"/>
    <property type="molecule type" value="Genomic_DNA"/>
</dbReference>
<proteinExistence type="predicted"/>
<keyword evidence="2" id="KW-1185">Reference proteome</keyword>
<comment type="caution">
    <text evidence="1">The sequence shown here is derived from an EMBL/GenBank/DDBJ whole genome shotgun (WGS) entry which is preliminary data.</text>
</comment>
<evidence type="ECO:0000313" key="1">
    <source>
        <dbReference type="EMBL" id="MBA5689388.1"/>
    </source>
</evidence>
<protein>
    <recommendedName>
        <fullName evidence="3">DUF3859 domain-containing protein</fullName>
    </recommendedName>
</protein>
<name>A0A7W2IM73_9BURK</name>
<evidence type="ECO:0000313" key="2">
    <source>
        <dbReference type="Proteomes" id="UP000573499"/>
    </source>
</evidence>
<gene>
    <name evidence="1" type="ORF">H3H39_20295</name>
</gene>